<dbReference type="OrthoDB" id="5243635at2"/>
<name>A0A542XA43_9MICO</name>
<gene>
    <name evidence="4" type="ORF">FB554_0802</name>
</gene>
<dbReference type="SUPFAM" id="SSF55729">
    <property type="entry name" value="Acyl-CoA N-acyltransferases (Nat)"/>
    <property type="match status" value="1"/>
</dbReference>
<dbReference type="GO" id="GO:0016747">
    <property type="term" value="F:acyltransferase activity, transferring groups other than amino-acyl groups"/>
    <property type="evidence" value="ECO:0007669"/>
    <property type="project" value="InterPro"/>
</dbReference>
<reference evidence="4 5" key="1">
    <citation type="submission" date="2019-06" db="EMBL/GenBank/DDBJ databases">
        <title>Sequencing the genomes of 1000 actinobacteria strains.</title>
        <authorList>
            <person name="Klenk H.-P."/>
        </authorList>
    </citation>
    <scope>NUCLEOTIDE SEQUENCE [LARGE SCALE GENOMIC DNA]</scope>
    <source>
        <strain evidence="4 5">DSM 24617</strain>
    </source>
</reference>
<dbReference type="EMBL" id="VFOK01000001">
    <property type="protein sequence ID" value="TQL32670.1"/>
    <property type="molecule type" value="Genomic_DNA"/>
</dbReference>
<sequence>MSDVTPTPDAAVRTARVTDAPDMGVLQAQAWHHDYSGTLPQDVLAELSPDLFTATWQASLQDPPSTVHRALVATEADRVVGLAAIGPTDEPGVGELLVLTVDPSARRRGHGSRLLNAAVDTLRANDFREIRAWVPATDEQTRTFLQAAGVAPDGAFRDRELGSSPDLLREVRLVAGIVDE</sequence>
<dbReference type="CDD" id="cd04301">
    <property type="entry name" value="NAT_SF"/>
    <property type="match status" value="1"/>
</dbReference>
<dbReference type="InterPro" id="IPR000182">
    <property type="entry name" value="GNAT_dom"/>
</dbReference>
<dbReference type="RefSeq" id="WP_142004731.1">
    <property type="nucleotide sequence ID" value="NZ_CAJTBP010000001.1"/>
</dbReference>
<dbReference type="PANTHER" id="PTHR43877">
    <property type="entry name" value="AMINOALKYLPHOSPHONATE N-ACETYLTRANSFERASE-RELATED-RELATED"/>
    <property type="match status" value="1"/>
</dbReference>
<feature type="domain" description="N-acetyltransferase" evidence="3">
    <location>
        <begin position="10"/>
        <end position="174"/>
    </location>
</feature>
<dbReference type="AlphaFoldDB" id="A0A542XA43"/>
<evidence type="ECO:0000313" key="4">
    <source>
        <dbReference type="EMBL" id="TQL32670.1"/>
    </source>
</evidence>
<dbReference type="Pfam" id="PF00583">
    <property type="entry name" value="Acetyltransf_1"/>
    <property type="match status" value="1"/>
</dbReference>
<keyword evidence="5" id="KW-1185">Reference proteome</keyword>
<evidence type="ECO:0000313" key="5">
    <source>
        <dbReference type="Proteomes" id="UP000318336"/>
    </source>
</evidence>
<accession>A0A542XA43</accession>
<dbReference type="InterPro" id="IPR050832">
    <property type="entry name" value="Bact_Acetyltransf"/>
</dbReference>
<evidence type="ECO:0000256" key="1">
    <source>
        <dbReference type="ARBA" id="ARBA00022679"/>
    </source>
</evidence>
<dbReference type="InterPro" id="IPR016181">
    <property type="entry name" value="Acyl_CoA_acyltransferase"/>
</dbReference>
<dbReference type="Proteomes" id="UP000318336">
    <property type="component" value="Unassembled WGS sequence"/>
</dbReference>
<evidence type="ECO:0000259" key="3">
    <source>
        <dbReference type="PROSITE" id="PS51186"/>
    </source>
</evidence>
<keyword evidence="2" id="KW-0012">Acyltransferase</keyword>
<organism evidence="4 5">
    <name type="scientific">Barrientosiimonas humi</name>
    <dbReference type="NCBI Taxonomy" id="999931"/>
    <lineage>
        <taxon>Bacteria</taxon>
        <taxon>Bacillati</taxon>
        <taxon>Actinomycetota</taxon>
        <taxon>Actinomycetes</taxon>
        <taxon>Micrococcales</taxon>
        <taxon>Dermacoccaceae</taxon>
        <taxon>Barrientosiimonas</taxon>
    </lineage>
</organism>
<protein>
    <submittedName>
        <fullName evidence="4">Acetyltransferase (GNAT) family protein</fullName>
    </submittedName>
</protein>
<comment type="caution">
    <text evidence="4">The sequence shown here is derived from an EMBL/GenBank/DDBJ whole genome shotgun (WGS) entry which is preliminary data.</text>
</comment>
<dbReference type="PROSITE" id="PS51186">
    <property type="entry name" value="GNAT"/>
    <property type="match status" value="1"/>
</dbReference>
<dbReference type="Gene3D" id="3.40.630.30">
    <property type="match status" value="1"/>
</dbReference>
<keyword evidence="1 4" id="KW-0808">Transferase</keyword>
<proteinExistence type="predicted"/>
<evidence type="ECO:0000256" key="2">
    <source>
        <dbReference type="ARBA" id="ARBA00023315"/>
    </source>
</evidence>